<dbReference type="OrthoDB" id="635429at2"/>
<keyword evidence="2" id="KW-0808">Transferase</keyword>
<proteinExistence type="predicted"/>
<gene>
    <name evidence="2" type="ORF">SAMN05443633_103193</name>
</gene>
<evidence type="ECO:0000259" key="1">
    <source>
        <dbReference type="Pfam" id="PF00535"/>
    </source>
</evidence>
<reference evidence="3" key="1">
    <citation type="submission" date="2016-11" db="EMBL/GenBank/DDBJ databases">
        <authorList>
            <person name="Varghese N."/>
            <person name="Submissions S."/>
        </authorList>
    </citation>
    <scope>NUCLEOTIDE SEQUENCE [LARGE SCALE GENOMIC DNA]</scope>
    <source>
        <strain evidence="3">DSM 27619</strain>
    </source>
</reference>
<protein>
    <submittedName>
        <fullName evidence="2">Glycosyl transferase family 2</fullName>
    </submittedName>
</protein>
<dbReference type="InterPro" id="IPR029044">
    <property type="entry name" value="Nucleotide-diphossugar_trans"/>
</dbReference>
<keyword evidence="3" id="KW-1185">Reference proteome</keyword>
<evidence type="ECO:0000313" key="2">
    <source>
        <dbReference type="EMBL" id="SHF18613.1"/>
    </source>
</evidence>
<sequence length="277" mass="32255">MNKISILIANYNNGRYFEDCYDSLVIQSYDNWEVIIVDDCSTDDSVNIIKNLIKNDSRFKLYENEVNRGCGYTKRKCAELATGDYCAFLDPDDALFYYSIECCMEEFQKHPKIAAVYSQLFFCDENLNPKEVFTKIKQIHNDKYFFNCPIQISAFFVFKKEAYLKTEGINPYLRSAVDQDLYLKILEVGEAKFIQEPLYKYRLHSGGISQAGSRGHAKDSFAKVIHQSMKRRGITSIKNKNIPEHFTSSEEIYNLLSYQTKIPYRLMSKIKTTFTIL</sequence>
<feature type="domain" description="Glycosyltransferase 2-like" evidence="1">
    <location>
        <begin position="5"/>
        <end position="163"/>
    </location>
</feature>
<dbReference type="Gene3D" id="3.90.550.10">
    <property type="entry name" value="Spore Coat Polysaccharide Biosynthesis Protein SpsA, Chain A"/>
    <property type="match status" value="1"/>
</dbReference>
<organism evidence="2 3">
    <name type="scientific">Chryseobacterium arachidis</name>
    <dbReference type="NCBI Taxonomy" id="1416778"/>
    <lineage>
        <taxon>Bacteria</taxon>
        <taxon>Pseudomonadati</taxon>
        <taxon>Bacteroidota</taxon>
        <taxon>Flavobacteriia</taxon>
        <taxon>Flavobacteriales</taxon>
        <taxon>Weeksellaceae</taxon>
        <taxon>Chryseobacterium group</taxon>
        <taxon>Chryseobacterium</taxon>
    </lineage>
</organism>
<name>A0A1M4ZKP8_9FLAO</name>
<dbReference type="EMBL" id="FQUT01000003">
    <property type="protein sequence ID" value="SHF18613.1"/>
    <property type="molecule type" value="Genomic_DNA"/>
</dbReference>
<dbReference type="PANTHER" id="PTHR22916:SF3">
    <property type="entry name" value="UDP-GLCNAC:BETAGAL BETA-1,3-N-ACETYLGLUCOSAMINYLTRANSFERASE-LIKE PROTEIN 1"/>
    <property type="match status" value="1"/>
</dbReference>
<dbReference type="Proteomes" id="UP000184518">
    <property type="component" value="Unassembled WGS sequence"/>
</dbReference>
<evidence type="ECO:0000313" key="3">
    <source>
        <dbReference type="Proteomes" id="UP000184518"/>
    </source>
</evidence>
<dbReference type="PANTHER" id="PTHR22916">
    <property type="entry name" value="GLYCOSYLTRANSFERASE"/>
    <property type="match status" value="1"/>
</dbReference>
<dbReference type="InterPro" id="IPR001173">
    <property type="entry name" value="Glyco_trans_2-like"/>
</dbReference>
<dbReference type="SUPFAM" id="SSF53448">
    <property type="entry name" value="Nucleotide-diphospho-sugar transferases"/>
    <property type="match status" value="1"/>
</dbReference>
<dbReference type="GO" id="GO:0016758">
    <property type="term" value="F:hexosyltransferase activity"/>
    <property type="evidence" value="ECO:0007669"/>
    <property type="project" value="UniProtKB-ARBA"/>
</dbReference>
<dbReference type="AlphaFoldDB" id="A0A1M4ZKP8"/>
<dbReference type="Pfam" id="PF00535">
    <property type="entry name" value="Glycos_transf_2"/>
    <property type="match status" value="1"/>
</dbReference>
<dbReference type="RefSeq" id="WP_072954908.1">
    <property type="nucleotide sequence ID" value="NZ_FQUT01000003.1"/>
</dbReference>
<dbReference type="STRING" id="1416778.SAMN05443633_103193"/>
<accession>A0A1M4ZKP8</accession>